<dbReference type="EMBL" id="RSCE01000005">
    <property type="protein sequence ID" value="RSH82778.1"/>
    <property type="molecule type" value="Genomic_DNA"/>
</dbReference>
<organism evidence="5 6">
    <name type="scientific">Apiotrichum porosum</name>
    <dbReference type="NCBI Taxonomy" id="105984"/>
    <lineage>
        <taxon>Eukaryota</taxon>
        <taxon>Fungi</taxon>
        <taxon>Dikarya</taxon>
        <taxon>Basidiomycota</taxon>
        <taxon>Agaricomycotina</taxon>
        <taxon>Tremellomycetes</taxon>
        <taxon>Trichosporonales</taxon>
        <taxon>Trichosporonaceae</taxon>
        <taxon>Apiotrichum</taxon>
    </lineage>
</organism>
<comment type="caution">
    <text evidence="5">The sequence shown here is derived from an EMBL/GenBank/DDBJ whole genome shotgun (WGS) entry which is preliminary data.</text>
</comment>
<dbReference type="Proteomes" id="UP000279236">
    <property type="component" value="Unassembled WGS sequence"/>
</dbReference>
<name>A0A427XV59_9TREE</name>
<dbReference type="RefSeq" id="XP_028477010.1">
    <property type="nucleotide sequence ID" value="XM_028623117.1"/>
</dbReference>
<dbReference type="Pfam" id="PF00173">
    <property type="entry name" value="Cyt-b5"/>
    <property type="match status" value="1"/>
</dbReference>
<dbReference type="InterPro" id="IPR001199">
    <property type="entry name" value="Cyt_B5-like_heme/steroid-bd"/>
</dbReference>
<dbReference type="STRING" id="105984.A0A427XV59"/>
<evidence type="ECO:0000259" key="3">
    <source>
        <dbReference type="PROSITE" id="PS50255"/>
    </source>
</evidence>
<keyword evidence="6" id="KW-1185">Reference proteome</keyword>
<dbReference type="GO" id="GO:0006089">
    <property type="term" value="P:lactate metabolic process"/>
    <property type="evidence" value="ECO:0007669"/>
    <property type="project" value="TreeGrafter"/>
</dbReference>
<dbReference type="PANTHER" id="PTHR10578">
    <property type="entry name" value="S -2-HYDROXY-ACID OXIDASE-RELATED"/>
    <property type="match status" value="1"/>
</dbReference>
<evidence type="ECO:0000256" key="2">
    <source>
        <dbReference type="ARBA" id="ARBA00023002"/>
    </source>
</evidence>
<evidence type="ECO:0000259" key="4">
    <source>
        <dbReference type="PROSITE" id="PS51349"/>
    </source>
</evidence>
<dbReference type="SUPFAM" id="SSF51395">
    <property type="entry name" value="FMN-linked oxidoreductases"/>
    <property type="match status" value="1"/>
</dbReference>
<dbReference type="PANTHER" id="PTHR10578:SF101">
    <property type="entry name" value="L-LACTATE DEHYDROGENASE (CYTOCHROME B2)"/>
    <property type="match status" value="1"/>
</dbReference>
<gene>
    <name evidence="5" type="primary">CYB2_2</name>
    <name evidence="5" type="ORF">EHS24_007773</name>
</gene>
<dbReference type="InterPro" id="IPR013785">
    <property type="entry name" value="Aldolase_TIM"/>
</dbReference>
<dbReference type="AlphaFoldDB" id="A0A427XV59"/>
<feature type="domain" description="FMN hydroxy acid dehydrogenase" evidence="4">
    <location>
        <begin position="184"/>
        <end position="539"/>
    </location>
</feature>
<dbReference type="Gene3D" id="3.20.20.70">
    <property type="entry name" value="Aldolase class I"/>
    <property type="match status" value="1"/>
</dbReference>
<dbReference type="SUPFAM" id="SSF55856">
    <property type="entry name" value="Cytochrome b5-like heme/steroid binding domain"/>
    <property type="match status" value="1"/>
</dbReference>
<dbReference type="InterPro" id="IPR008259">
    <property type="entry name" value="FMN_hydac_DH_AS"/>
</dbReference>
<dbReference type="PROSITE" id="PS51349">
    <property type="entry name" value="FMN_HYDROXY_ACID_DH_2"/>
    <property type="match status" value="1"/>
</dbReference>
<dbReference type="InterPro" id="IPR036400">
    <property type="entry name" value="Cyt_B5-like_heme/steroid_sf"/>
</dbReference>
<dbReference type="Gene3D" id="3.10.120.10">
    <property type="entry name" value="Cytochrome b5-like heme/steroid binding domain"/>
    <property type="match status" value="1"/>
</dbReference>
<evidence type="ECO:0000256" key="1">
    <source>
        <dbReference type="ARBA" id="ARBA00001917"/>
    </source>
</evidence>
<proteinExistence type="predicted"/>
<comment type="cofactor">
    <cofactor evidence="1">
        <name>FMN</name>
        <dbReference type="ChEBI" id="CHEBI:58210"/>
    </cofactor>
</comment>
<dbReference type="InterPro" id="IPR037396">
    <property type="entry name" value="FMN_HAD"/>
</dbReference>
<evidence type="ECO:0000313" key="6">
    <source>
        <dbReference type="Proteomes" id="UP000279236"/>
    </source>
</evidence>
<dbReference type="PROSITE" id="PS50255">
    <property type="entry name" value="CYTOCHROME_B5_2"/>
    <property type="match status" value="1"/>
</dbReference>
<dbReference type="InterPro" id="IPR000262">
    <property type="entry name" value="FMN-dep_DH"/>
</dbReference>
<protein>
    <submittedName>
        <fullName evidence="5">Cytochrome b2, mitochondrial</fullName>
    </submittedName>
</protein>
<sequence length="539" mass="57897">MSFVFRPLARAASRAHSAKRFASTSATSAAPTASRGRLGAAVVTGAALTLLAYGALQSNRAEAEAGAVRFPASSGKLTGERIVSLGELEKHTHTGSLWVVIDSKVYDVTNFAKEHPGGSKVLLEWAGKDVSKLFWMIHPGTTLEKHEYDTVVFVGKLDDDAVEKFAMTKSDEDRDIEKAKAALFGVDSVASISDFERYAKDCLSLVAWAYFSTGADSEDSLSENAAAYTRVFFRPRIMRNVQGVDASTEILGYKSSIPVYVSPTARNGWGNPEGEVAVAKGAGAGGILQVLSHYASRSLEEVKAAAREGQEIGWQLYLSPDREKSAQAVRDAVAAGAHSIWITADTTILGKREVERRMLAEATPTPNGKPLTRTPVVYSNHELNMSWDDINWVKKLAPGLPVVIKGVGAWEDVEEAYKAGADAVVLSNHGGRQLNFAEAPLKTLADVNKFAPQVLGQERFSIFVDGGIRHGTDVLKAVCLGARGVGLGRPFIYAATGWGAEGVEKAIMILREEIEIGMALLGVTKLDQLGPQYVDTSKL</sequence>
<dbReference type="Pfam" id="PF01070">
    <property type="entry name" value="FMN_dh"/>
    <property type="match status" value="1"/>
</dbReference>
<accession>A0A427XV59</accession>
<dbReference type="PROSITE" id="PS00557">
    <property type="entry name" value="FMN_HYDROXY_ACID_DH_1"/>
    <property type="match status" value="1"/>
</dbReference>
<keyword evidence="2" id="KW-0560">Oxidoreductase</keyword>
<evidence type="ECO:0000313" key="5">
    <source>
        <dbReference type="EMBL" id="RSH82778.1"/>
    </source>
</evidence>
<dbReference type="GO" id="GO:0004460">
    <property type="term" value="F:L-lactate dehydrogenase (cytochrome) activity"/>
    <property type="evidence" value="ECO:0007669"/>
    <property type="project" value="TreeGrafter"/>
</dbReference>
<feature type="domain" description="Cytochrome b5 heme-binding" evidence="3">
    <location>
        <begin position="80"/>
        <end position="158"/>
    </location>
</feature>
<dbReference type="SMART" id="SM01117">
    <property type="entry name" value="Cyt-b5"/>
    <property type="match status" value="1"/>
</dbReference>
<dbReference type="GeneID" id="39592316"/>
<dbReference type="OrthoDB" id="1925334at2759"/>
<reference evidence="5 6" key="1">
    <citation type="submission" date="2018-11" db="EMBL/GenBank/DDBJ databases">
        <title>Genome sequence of Apiotrichum porosum DSM 27194.</title>
        <authorList>
            <person name="Aliyu H."/>
            <person name="Gorte O."/>
            <person name="Ochsenreither K."/>
        </authorList>
    </citation>
    <scope>NUCLEOTIDE SEQUENCE [LARGE SCALE GENOMIC DNA]</scope>
    <source>
        <strain evidence="5 6">DSM 27194</strain>
    </source>
</reference>